<dbReference type="Proteomes" id="UP001331561">
    <property type="component" value="Unassembled WGS sequence"/>
</dbReference>
<evidence type="ECO:0000259" key="1">
    <source>
        <dbReference type="PROSITE" id="PS50801"/>
    </source>
</evidence>
<dbReference type="SUPFAM" id="SSF52091">
    <property type="entry name" value="SpoIIaa-like"/>
    <property type="match status" value="1"/>
</dbReference>
<dbReference type="EMBL" id="JAYXHS010000002">
    <property type="protein sequence ID" value="MEC5386696.1"/>
    <property type="molecule type" value="Genomic_DNA"/>
</dbReference>
<organism evidence="2 3">
    <name type="scientific">Uliginosibacterium silvisoli</name>
    <dbReference type="NCBI Taxonomy" id="3114758"/>
    <lineage>
        <taxon>Bacteria</taxon>
        <taxon>Pseudomonadati</taxon>
        <taxon>Pseudomonadota</taxon>
        <taxon>Betaproteobacteria</taxon>
        <taxon>Rhodocyclales</taxon>
        <taxon>Zoogloeaceae</taxon>
        <taxon>Uliginosibacterium</taxon>
    </lineage>
</organism>
<feature type="domain" description="STAS" evidence="1">
    <location>
        <begin position="46"/>
        <end position="113"/>
    </location>
</feature>
<dbReference type="Pfam" id="PF13466">
    <property type="entry name" value="STAS_2"/>
    <property type="match status" value="1"/>
</dbReference>
<sequence length="113" mass="11672">MICELAADAEVLVEQDGKLGIQVAMTMDTAAAVLAAVEPRLREADVVLDLAAVPAVDSAVLSVVLSLLRVARASGHRLSLVNVPTAFCSLATLYGVDAILSEHLPATSPDAHV</sequence>
<keyword evidence="3" id="KW-1185">Reference proteome</keyword>
<dbReference type="PROSITE" id="PS50801">
    <property type="entry name" value="STAS"/>
    <property type="match status" value="1"/>
</dbReference>
<name>A0ABU6K5J7_9RHOO</name>
<proteinExistence type="predicted"/>
<protein>
    <submittedName>
        <fullName evidence="2">STAS domain-containing protein</fullName>
    </submittedName>
</protein>
<dbReference type="InterPro" id="IPR058548">
    <property type="entry name" value="MlaB-like_STAS"/>
</dbReference>
<gene>
    <name evidence="2" type="ORF">VVD49_13245</name>
</gene>
<comment type="caution">
    <text evidence="2">The sequence shown here is derived from an EMBL/GenBank/DDBJ whole genome shotgun (WGS) entry which is preliminary data.</text>
</comment>
<dbReference type="InterPro" id="IPR002645">
    <property type="entry name" value="STAS_dom"/>
</dbReference>
<dbReference type="Gene3D" id="3.30.750.24">
    <property type="entry name" value="STAS domain"/>
    <property type="match status" value="1"/>
</dbReference>
<evidence type="ECO:0000313" key="2">
    <source>
        <dbReference type="EMBL" id="MEC5386696.1"/>
    </source>
</evidence>
<dbReference type="InterPro" id="IPR036513">
    <property type="entry name" value="STAS_dom_sf"/>
</dbReference>
<accession>A0ABU6K5J7</accession>
<reference evidence="2 3" key="1">
    <citation type="submission" date="2024-01" db="EMBL/GenBank/DDBJ databases">
        <title>Uliginosibacterium soil sp. nov.</title>
        <authorList>
            <person name="Lv Y."/>
        </authorList>
    </citation>
    <scope>NUCLEOTIDE SEQUENCE [LARGE SCALE GENOMIC DNA]</scope>
    <source>
        <strain evidence="2 3">H3</strain>
    </source>
</reference>
<dbReference type="RefSeq" id="WP_327599655.1">
    <property type="nucleotide sequence ID" value="NZ_JAYXHS010000002.1"/>
</dbReference>
<evidence type="ECO:0000313" key="3">
    <source>
        <dbReference type="Proteomes" id="UP001331561"/>
    </source>
</evidence>
<dbReference type="CDD" id="cd07043">
    <property type="entry name" value="STAS_anti-anti-sigma_factors"/>
    <property type="match status" value="1"/>
</dbReference>